<evidence type="ECO:0000313" key="1">
    <source>
        <dbReference type="EMBL" id="MEQ2212454.1"/>
    </source>
</evidence>
<keyword evidence="2" id="KW-1185">Reference proteome</keyword>
<reference evidence="1 2" key="1">
    <citation type="submission" date="2021-06" db="EMBL/GenBank/DDBJ databases">
        <authorList>
            <person name="Palmer J.M."/>
        </authorList>
    </citation>
    <scope>NUCLEOTIDE SEQUENCE [LARGE SCALE GENOMIC DNA]</scope>
    <source>
        <strain evidence="1 2">XC_2019</strain>
        <tissue evidence="1">Muscle</tissue>
    </source>
</reference>
<organism evidence="1 2">
    <name type="scientific">Xenoophorus captivus</name>
    <dbReference type="NCBI Taxonomy" id="1517983"/>
    <lineage>
        <taxon>Eukaryota</taxon>
        <taxon>Metazoa</taxon>
        <taxon>Chordata</taxon>
        <taxon>Craniata</taxon>
        <taxon>Vertebrata</taxon>
        <taxon>Euteleostomi</taxon>
        <taxon>Actinopterygii</taxon>
        <taxon>Neopterygii</taxon>
        <taxon>Teleostei</taxon>
        <taxon>Neoteleostei</taxon>
        <taxon>Acanthomorphata</taxon>
        <taxon>Ovalentaria</taxon>
        <taxon>Atherinomorphae</taxon>
        <taxon>Cyprinodontiformes</taxon>
        <taxon>Goodeidae</taxon>
        <taxon>Xenoophorus</taxon>
    </lineage>
</organism>
<dbReference type="EMBL" id="JAHRIN010059805">
    <property type="protein sequence ID" value="MEQ2212454.1"/>
    <property type="molecule type" value="Genomic_DNA"/>
</dbReference>
<name>A0ABV0RW97_9TELE</name>
<gene>
    <name evidence="1" type="ORF">XENOCAPTIV_030963</name>
</gene>
<comment type="caution">
    <text evidence="1">The sequence shown here is derived from an EMBL/GenBank/DDBJ whole genome shotgun (WGS) entry which is preliminary data.</text>
</comment>
<protein>
    <submittedName>
        <fullName evidence="1">Uncharacterized protein</fullName>
    </submittedName>
</protein>
<dbReference type="Proteomes" id="UP001434883">
    <property type="component" value="Unassembled WGS sequence"/>
</dbReference>
<evidence type="ECO:0000313" key="2">
    <source>
        <dbReference type="Proteomes" id="UP001434883"/>
    </source>
</evidence>
<proteinExistence type="predicted"/>
<accession>A0ABV0RW97</accession>
<sequence length="70" mass="7618">MLLDKVTCPVMDTDDDEDYDAKSICCVTGFPRTFIDTGVAAEILGWLGGASFRTPGGDFWGDFSYISNVL</sequence>